<gene>
    <name evidence="5" type="ORF">ADIARSV_0797</name>
</gene>
<dbReference type="STRING" id="1150600.ADIARSV_0797"/>
<dbReference type="SUPFAM" id="SSF46689">
    <property type="entry name" value="Homeodomain-like"/>
    <property type="match status" value="1"/>
</dbReference>
<dbReference type="PROSITE" id="PS01124">
    <property type="entry name" value="HTH_ARAC_FAMILY_2"/>
    <property type="match status" value="1"/>
</dbReference>
<dbReference type="GO" id="GO:0003700">
    <property type="term" value="F:DNA-binding transcription factor activity"/>
    <property type="evidence" value="ECO:0007669"/>
    <property type="project" value="InterPro"/>
</dbReference>
<dbReference type="InterPro" id="IPR009057">
    <property type="entry name" value="Homeodomain-like_sf"/>
</dbReference>
<dbReference type="PATRIC" id="fig|1150600.3.peg.784"/>
<organism evidence="5 6">
    <name type="scientific">Arcticibacter svalbardensis MN12-7</name>
    <dbReference type="NCBI Taxonomy" id="1150600"/>
    <lineage>
        <taxon>Bacteria</taxon>
        <taxon>Pseudomonadati</taxon>
        <taxon>Bacteroidota</taxon>
        <taxon>Sphingobacteriia</taxon>
        <taxon>Sphingobacteriales</taxon>
        <taxon>Sphingobacteriaceae</taxon>
        <taxon>Arcticibacter</taxon>
    </lineage>
</organism>
<dbReference type="Proteomes" id="UP000014174">
    <property type="component" value="Unassembled WGS sequence"/>
</dbReference>
<accession>R9GW45</accession>
<dbReference type="AlphaFoldDB" id="R9GW45"/>
<comment type="caution">
    <text evidence="5">The sequence shown here is derived from an EMBL/GenBank/DDBJ whole genome shotgun (WGS) entry which is preliminary data.</text>
</comment>
<proteinExistence type="predicted"/>
<keyword evidence="6" id="KW-1185">Reference proteome</keyword>
<dbReference type="RefSeq" id="WP_016194042.1">
    <property type="nucleotide sequence ID" value="NZ_AQPN01000032.1"/>
</dbReference>
<dbReference type="Gene3D" id="1.10.10.60">
    <property type="entry name" value="Homeodomain-like"/>
    <property type="match status" value="1"/>
</dbReference>
<evidence type="ECO:0000259" key="4">
    <source>
        <dbReference type="PROSITE" id="PS01124"/>
    </source>
</evidence>
<dbReference type="InterPro" id="IPR018060">
    <property type="entry name" value="HTH_AraC"/>
</dbReference>
<evidence type="ECO:0000256" key="1">
    <source>
        <dbReference type="ARBA" id="ARBA00023015"/>
    </source>
</evidence>
<keyword evidence="3" id="KW-0804">Transcription</keyword>
<dbReference type="eggNOG" id="COG2207">
    <property type="taxonomic scope" value="Bacteria"/>
</dbReference>
<dbReference type="EMBL" id="AQPN01000032">
    <property type="protein sequence ID" value="EOR95981.1"/>
    <property type="molecule type" value="Genomic_DNA"/>
</dbReference>
<evidence type="ECO:0000313" key="6">
    <source>
        <dbReference type="Proteomes" id="UP000014174"/>
    </source>
</evidence>
<name>R9GW45_9SPHI</name>
<evidence type="ECO:0000256" key="3">
    <source>
        <dbReference type="ARBA" id="ARBA00023163"/>
    </source>
</evidence>
<evidence type="ECO:0000256" key="2">
    <source>
        <dbReference type="ARBA" id="ARBA00023125"/>
    </source>
</evidence>
<dbReference type="Pfam" id="PF12833">
    <property type="entry name" value="HTH_18"/>
    <property type="match status" value="1"/>
</dbReference>
<evidence type="ECO:0000313" key="5">
    <source>
        <dbReference type="EMBL" id="EOR95981.1"/>
    </source>
</evidence>
<feature type="domain" description="HTH araC/xylS-type" evidence="4">
    <location>
        <begin position="170"/>
        <end position="268"/>
    </location>
</feature>
<reference evidence="5 6" key="1">
    <citation type="journal article" date="2013" name="Genome Announc.">
        <title>Draft Genome Sequence of Arcticibacter svalbardensis Strain MN12-7T, a Member of the Family Sphingobacteriaceae Isolated from an Arctic Soil Sample.</title>
        <authorList>
            <person name="Shivaji S."/>
            <person name="Ara S."/>
            <person name="Prasad S."/>
            <person name="Manasa B.P."/>
            <person name="Begum Z."/>
            <person name="Singh A."/>
            <person name="Kumar Pinnaka A."/>
        </authorList>
    </citation>
    <scope>NUCLEOTIDE SEQUENCE [LARGE SCALE GENOMIC DNA]</scope>
    <source>
        <strain evidence="5 6">MN12-7</strain>
    </source>
</reference>
<keyword evidence="2" id="KW-0238">DNA-binding</keyword>
<dbReference type="PANTHER" id="PTHR43280">
    <property type="entry name" value="ARAC-FAMILY TRANSCRIPTIONAL REGULATOR"/>
    <property type="match status" value="1"/>
</dbReference>
<dbReference type="Pfam" id="PF22200">
    <property type="entry name" value="ExsA_N"/>
    <property type="match status" value="1"/>
</dbReference>
<dbReference type="SMART" id="SM00342">
    <property type="entry name" value="HTH_ARAC"/>
    <property type="match status" value="1"/>
</dbReference>
<dbReference type="GO" id="GO:0043565">
    <property type="term" value="F:sequence-specific DNA binding"/>
    <property type="evidence" value="ECO:0007669"/>
    <property type="project" value="InterPro"/>
</dbReference>
<dbReference type="PANTHER" id="PTHR43280:SF2">
    <property type="entry name" value="HTH-TYPE TRANSCRIPTIONAL REGULATOR EXSA"/>
    <property type="match status" value="1"/>
</dbReference>
<dbReference type="OrthoDB" id="4480133at2"/>
<sequence length="278" mass="32149">MQKEQKSRSIILQACEGDIQFGHTHFVHDHVLGLITSGIAEHYTPDGVTTYTAGTVCLFKRFQLMKTIKKPFEGKPFTTINIFLDQETLKKYSLEHDVAADGIYIGEPNVMLENDEFMKGYFSSLMPYFTQPEKLTQTLEYVKIIEALEILLRNPALRNLLFDFSKPHKIDLKAYMTKHFSYNIPLAQFAKLTGRSLSTFKRDFLEIFSTTPEKWLQKERLAQAHFLITQKNKRPSEVYLELGFETLSHFSHTFKKQFGQTPTELQTHIRLGVSKNLG</sequence>
<dbReference type="InterPro" id="IPR054015">
    <property type="entry name" value="ExsA-like_N"/>
</dbReference>
<keyword evidence="1" id="KW-0805">Transcription regulation</keyword>
<protein>
    <submittedName>
        <fullName evidence="5">Transcriptional regulator, AraC family</fullName>
    </submittedName>
</protein>